<evidence type="ECO:0000256" key="1">
    <source>
        <dbReference type="SAM" id="MobiDB-lite"/>
    </source>
</evidence>
<dbReference type="AlphaFoldDB" id="A0A9X3I799"/>
<reference evidence="2" key="1">
    <citation type="submission" date="2022-10" db="EMBL/GenBank/DDBJ databases">
        <title>WGS of marine actinomycetes from Thailand.</title>
        <authorList>
            <person name="Thawai C."/>
        </authorList>
    </citation>
    <scope>NUCLEOTIDE SEQUENCE</scope>
    <source>
        <strain evidence="2">SW21</strain>
    </source>
</reference>
<dbReference type="RefSeq" id="WP_266063251.1">
    <property type="nucleotide sequence ID" value="NZ_JAPKFM010000026.1"/>
</dbReference>
<dbReference type="Proteomes" id="UP001143347">
    <property type="component" value="Unassembled WGS sequence"/>
</dbReference>
<dbReference type="EMBL" id="JAPKFM010000026">
    <property type="protein sequence ID" value="MCX2966344.1"/>
    <property type="molecule type" value="Genomic_DNA"/>
</dbReference>
<sequence length="135" mass="15441">MGSSNVASFDELPAELRRVISARIPTHVLAAREAAFNGSQPKSTSQLSIEDPPGQPMSVPGDGSHSWADARRLLADDADRQQEFRRRVDEQINAWLDDHRGLMPTATRDELIENTRYWMQYQLQQWQRALDDHRS</sequence>
<gene>
    <name evidence="2" type="ORF">OSB52_19865</name>
</gene>
<proteinExistence type="predicted"/>
<evidence type="ECO:0000313" key="2">
    <source>
        <dbReference type="EMBL" id="MCX2966344.1"/>
    </source>
</evidence>
<feature type="region of interest" description="Disordered" evidence="1">
    <location>
        <begin position="35"/>
        <end position="68"/>
    </location>
</feature>
<keyword evidence="3" id="KW-1185">Reference proteome</keyword>
<name>A0A9X3I799_9ACTN</name>
<protein>
    <submittedName>
        <fullName evidence="2">Uncharacterized protein</fullName>
    </submittedName>
</protein>
<accession>A0A9X3I799</accession>
<comment type="caution">
    <text evidence="2">The sequence shown here is derived from an EMBL/GenBank/DDBJ whole genome shotgun (WGS) entry which is preliminary data.</text>
</comment>
<feature type="compositionally biased region" description="Polar residues" evidence="1">
    <location>
        <begin position="37"/>
        <end position="48"/>
    </location>
</feature>
<organism evidence="2 3">
    <name type="scientific">Gordonia aquimaris</name>
    <dbReference type="NCBI Taxonomy" id="2984863"/>
    <lineage>
        <taxon>Bacteria</taxon>
        <taxon>Bacillati</taxon>
        <taxon>Actinomycetota</taxon>
        <taxon>Actinomycetes</taxon>
        <taxon>Mycobacteriales</taxon>
        <taxon>Gordoniaceae</taxon>
        <taxon>Gordonia</taxon>
    </lineage>
</organism>
<evidence type="ECO:0000313" key="3">
    <source>
        <dbReference type="Proteomes" id="UP001143347"/>
    </source>
</evidence>